<evidence type="ECO:0008006" key="9">
    <source>
        <dbReference type="Google" id="ProtNLM"/>
    </source>
</evidence>
<evidence type="ECO:0000256" key="1">
    <source>
        <dbReference type="ARBA" id="ARBA00004613"/>
    </source>
</evidence>
<dbReference type="GO" id="GO:0042578">
    <property type="term" value="F:phosphoric ester hydrolase activity"/>
    <property type="evidence" value="ECO:0007669"/>
    <property type="project" value="UniProtKB-ARBA"/>
</dbReference>
<sequence>MEMIARSTQKNKKSRSSGTVLLLLLLLCLSSPPLPASASFSGPIQTVVVLVMENRSFDHMLGWMKRLNPAINGVTGKERNQLNTTDPASPQLFFRDEAHYVDPDPGHSFQAIREQVFGSADTSASPPPMNGFAQQARSMEGDKGNANMSRDVMNGFRPEMVAVYAELVKQFAVCDRWFASVPASTQPNRLYVHSGTSHGATGNVARHGYPQRTIFENIHDAGLSFGIYYQNIPATLFYRNLRRLKFIPKFHSLEPTFMEHAASGKLPNYAVVEQRYLDSKDKPANDDHPSHDVYQGQLLVKRVYEALRASPQWNQTLLVITYDEHGGFYDHVPTPVRGVPSPDDIVGPDPFYFKFDRLGVRVPAILVSPWIEKGTVLHGPNGVPFPTSEYEHSSIPATVKKLFNLPSPYLTKRDEWAGTFDGVVQGRKEPRTDCPVQLPTPVGIRNGTANEGAKLSEFQQELMQLASVLNGDHILTSFQERISKSMTVKEGLAYMEDAVKRFFEAGNSARKMGVGGEQIVKMRPSLTTRPTPSTSTLNP</sequence>
<dbReference type="Pfam" id="PF04185">
    <property type="entry name" value="Phosphoesterase"/>
    <property type="match status" value="1"/>
</dbReference>
<protein>
    <recommendedName>
        <fullName evidence="9">Non-specific phospholipase C2</fullName>
    </recommendedName>
</protein>
<evidence type="ECO:0000313" key="7">
    <source>
        <dbReference type="EMBL" id="MQL77899.1"/>
    </source>
</evidence>
<comment type="similarity">
    <text evidence="2">Belongs to the bacterial phospholipase C family.</text>
</comment>
<gene>
    <name evidence="7" type="ORF">Taro_010316</name>
</gene>
<dbReference type="PANTHER" id="PTHR31956:SF26">
    <property type="entry name" value="NON-SPECIFIC PHOSPHOLIPASE C2"/>
    <property type="match status" value="1"/>
</dbReference>
<feature type="chain" id="PRO_5032332234" description="Non-specific phospholipase C2" evidence="6">
    <location>
        <begin position="39"/>
        <end position="539"/>
    </location>
</feature>
<evidence type="ECO:0000256" key="4">
    <source>
        <dbReference type="ARBA" id="ARBA00022729"/>
    </source>
</evidence>
<keyword evidence="8" id="KW-1185">Reference proteome</keyword>
<dbReference type="Proteomes" id="UP000652761">
    <property type="component" value="Unassembled WGS sequence"/>
</dbReference>
<dbReference type="SUPFAM" id="SSF53649">
    <property type="entry name" value="Alkaline phosphatase-like"/>
    <property type="match status" value="1"/>
</dbReference>
<feature type="signal peptide" evidence="6">
    <location>
        <begin position="1"/>
        <end position="38"/>
    </location>
</feature>
<dbReference type="InterPro" id="IPR007312">
    <property type="entry name" value="Phosphoesterase"/>
</dbReference>
<dbReference type="EMBL" id="NMUH01000371">
    <property type="protein sequence ID" value="MQL77899.1"/>
    <property type="molecule type" value="Genomic_DNA"/>
</dbReference>
<dbReference type="InterPro" id="IPR017850">
    <property type="entry name" value="Alkaline_phosphatase_core_sf"/>
</dbReference>
<dbReference type="PANTHER" id="PTHR31956">
    <property type="entry name" value="NON-SPECIFIC PHOSPHOLIPASE C4-RELATED"/>
    <property type="match status" value="1"/>
</dbReference>
<dbReference type="FunFam" id="3.40.720.10:FF:000011">
    <property type="entry name" value="Non-specific phospholipase C1"/>
    <property type="match status" value="1"/>
</dbReference>
<name>A0A843UCN1_COLES</name>
<accession>A0A843UCN1</accession>
<dbReference type="OrthoDB" id="5135119at2759"/>
<evidence type="ECO:0000256" key="6">
    <source>
        <dbReference type="SAM" id="SignalP"/>
    </source>
</evidence>
<keyword evidence="5" id="KW-0378">Hydrolase</keyword>
<evidence type="ECO:0000256" key="5">
    <source>
        <dbReference type="ARBA" id="ARBA00022801"/>
    </source>
</evidence>
<evidence type="ECO:0000256" key="3">
    <source>
        <dbReference type="ARBA" id="ARBA00022525"/>
    </source>
</evidence>
<reference evidence="7" key="1">
    <citation type="submission" date="2017-07" db="EMBL/GenBank/DDBJ databases">
        <title>Taro Niue Genome Assembly and Annotation.</title>
        <authorList>
            <person name="Atibalentja N."/>
            <person name="Keating K."/>
            <person name="Fields C.J."/>
        </authorList>
    </citation>
    <scope>NUCLEOTIDE SEQUENCE</scope>
    <source>
        <strain evidence="7">Niue_2</strain>
        <tissue evidence="7">Leaf</tissue>
    </source>
</reference>
<keyword evidence="3" id="KW-0964">Secreted</keyword>
<dbReference type="GO" id="GO:0009395">
    <property type="term" value="P:phospholipid catabolic process"/>
    <property type="evidence" value="ECO:0007669"/>
    <property type="project" value="TreeGrafter"/>
</dbReference>
<evidence type="ECO:0000256" key="2">
    <source>
        <dbReference type="ARBA" id="ARBA00009717"/>
    </source>
</evidence>
<comment type="subcellular location">
    <subcellularLocation>
        <location evidence="1">Secreted</location>
    </subcellularLocation>
</comment>
<dbReference type="FunFam" id="3.40.720.10:FF:000028">
    <property type="entry name" value="Non-specific phospholipase C1"/>
    <property type="match status" value="1"/>
</dbReference>
<keyword evidence="4 6" id="KW-0732">Signal</keyword>
<proteinExistence type="inferred from homology"/>
<organism evidence="7 8">
    <name type="scientific">Colocasia esculenta</name>
    <name type="common">Wild taro</name>
    <name type="synonym">Arum esculentum</name>
    <dbReference type="NCBI Taxonomy" id="4460"/>
    <lineage>
        <taxon>Eukaryota</taxon>
        <taxon>Viridiplantae</taxon>
        <taxon>Streptophyta</taxon>
        <taxon>Embryophyta</taxon>
        <taxon>Tracheophyta</taxon>
        <taxon>Spermatophyta</taxon>
        <taxon>Magnoliopsida</taxon>
        <taxon>Liliopsida</taxon>
        <taxon>Araceae</taxon>
        <taxon>Aroideae</taxon>
        <taxon>Colocasieae</taxon>
        <taxon>Colocasia</taxon>
    </lineage>
</organism>
<dbReference type="Gene3D" id="3.40.720.10">
    <property type="entry name" value="Alkaline Phosphatase, subunit A"/>
    <property type="match status" value="2"/>
</dbReference>
<evidence type="ECO:0000313" key="8">
    <source>
        <dbReference type="Proteomes" id="UP000652761"/>
    </source>
</evidence>
<comment type="caution">
    <text evidence="7">The sequence shown here is derived from an EMBL/GenBank/DDBJ whole genome shotgun (WGS) entry which is preliminary data.</text>
</comment>
<dbReference type="GO" id="GO:0005576">
    <property type="term" value="C:extracellular region"/>
    <property type="evidence" value="ECO:0007669"/>
    <property type="project" value="UniProtKB-SubCell"/>
</dbReference>
<dbReference type="AlphaFoldDB" id="A0A843UCN1"/>